<evidence type="ECO:0000256" key="1">
    <source>
        <dbReference type="SAM" id="SignalP"/>
    </source>
</evidence>
<comment type="caution">
    <text evidence="2">The sequence shown here is derived from an EMBL/GenBank/DDBJ whole genome shotgun (WGS) entry which is preliminary data.</text>
</comment>
<accession>A0AA36CRY7</accession>
<keyword evidence="3" id="KW-1185">Reference proteome</keyword>
<name>A0AA36CRY7_9BILA</name>
<evidence type="ECO:0000313" key="2">
    <source>
        <dbReference type="EMBL" id="CAJ0573107.1"/>
    </source>
</evidence>
<feature type="chain" id="PRO_5041301694" evidence="1">
    <location>
        <begin position="20"/>
        <end position="101"/>
    </location>
</feature>
<dbReference type="Proteomes" id="UP001177023">
    <property type="component" value="Unassembled WGS sequence"/>
</dbReference>
<sequence>MLLRTIIVAVLAFVCSAIAQKMNEAKGAPEVALPAYGPVSAESEVLARVESQLVGALQMLDALQEEPKFAEKRRNNQLMISRSEMPSARVFFIPPCAYLFR</sequence>
<protein>
    <submittedName>
        <fullName evidence="2">Uncharacterized protein</fullName>
    </submittedName>
</protein>
<dbReference type="EMBL" id="CATQJA010002613">
    <property type="protein sequence ID" value="CAJ0573107.1"/>
    <property type="molecule type" value="Genomic_DNA"/>
</dbReference>
<evidence type="ECO:0000313" key="3">
    <source>
        <dbReference type="Proteomes" id="UP001177023"/>
    </source>
</evidence>
<proteinExistence type="predicted"/>
<keyword evidence="1" id="KW-0732">Signal</keyword>
<feature type="non-terminal residue" evidence="2">
    <location>
        <position position="1"/>
    </location>
</feature>
<feature type="signal peptide" evidence="1">
    <location>
        <begin position="1"/>
        <end position="19"/>
    </location>
</feature>
<reference evidence="2" key="1">
    <citation type="submission" date="2023-06" db="EMBL/GenBank/DDBJ databases">
        <authorList>
            <person name="Delattre M."/>
        </authorList>
    </citation>
    <scope>NUCLEOTIDE SEQUENCE</scope>
    <source>
        <strain evidence="2">AF72</strain>
    </source>
</reference>
<gene>
    <name evidence="2" type="ORF">MSPICULIGERA_LOCUS11476</name>
</gene>
<dbReference type="AlphaFoldDB" id="A0AA36CRY7"/>
<organism evidence="2 3">
    <name type="scientific">Mesorhabditis spiculigera</name>
    <dbReference type="NCBI Taxonomy" id="96644"/>
    <lineage>
        <taxon>Eukaryota</taxon>
        <taxon>Metazoa</taxon>
        <taxon>Ecdysozoa</taxon>
        <taxon>Nematoda</taxon>
        <taxon>Chromadorea</taxon>
        <taxon>Rhabditida</taxon>
        <taxon>Rhabditina</taxon>
        <taxon>Rhabditomorpha</taxon>
        <taxon>Rhabditoidea</taxon>
        <taxon>Rhabditidae</taxon>
        <taxon>Mesorhabditinae</taxon>
        <taxon>Mesorhabditis</taxon>
    </lineage>
</organism>